<evidence type="ECO:0000256" key="12">
    <source>
        <dbReference type="ARBA" id="ARBA00023136"/>
    </source>
</evidence>
<dbReference type="AlphaFoldDB" id="A0A671V0M3"/>
<keyword evidence="14" id="KW-0539">Nucleus</keyword>
<dbReference type="SUPFAM" id="SSF103473">
    <property type="entry name" value="MFS general substrate transporter"/>
    <property type="match status" value="1"/>
</dbReference>
<keyword evidence="11" id="KW-0496">Mitochondrion</keyword>
<dbReference type="FunFam" id="1.20.1250.20:FF:000165">
    <property type="entry name" value="Solute carrier family 22 member 3"/>
    <property type="match status" value="1"/>
</dbReference>
<comment type="catalytic activity">
    <reaction evidence="23">
        <text>(R)-noradrenaline(out) = (R)-noradrenaline(in)</text>
        <dbReference type="Rhea" id="RHEA:73871"/>
        <dbReference type="ChEBI" id="CHEBI:72587"/>
    </reaction>
</comment>
<comment type="catalytic activity">
    <reaction evidence="17">
        <text>L-histidyl-L-proline diketopiperazine(in) = L-histidyl-L-proline diketopiperazine(out)</text>
        <dbReference type="Rhea" id="RHEA:74787"/>
        <dbReference type="ChEBI" id="CHEBI:90039"/>
    </reaction>
</comment>
<evidence type="ECO:0000256" key="23">
    <source>
        <dbReference type="ARBA" id="ARBA00036845"/>
    </source>
</evidence>
<accession>A0A671V0M3</accession>
<comment type="catalytic activity">
    <reaction evidence="16">
        <text>(R)-adrenaline(out) = (R)-adrenaline(in)</text>
        <dbReference type="Rhea" id="RHEA:73875"/>
        <dbReference type="ChEBI" id="CHEBI:71406"/>
    </reaction>
</comment>
<feature type="transmembrane region" description="Helical" evidence="28">
    <location>
        <begin position="453"/>
        <end position="473"/>
    </location>
</feature>
<dbReference type="InterPro" id="IPR036259">
    <property type="entry name" value="MFS_trans_sf"/>
</dbReference>
<dbReference type="GO" id="GO:0006811">
    <property type="term" value="P:monoatomic ion transport"/>
    <property type="evidence" value="ECO:0007669"/>
    <property type="project" value="UniProtKB-KW"/>
</dbReference>
<evidence type="ECO:0000256" key="20">
    <source>
        <dbReference type="ARBA" id="ARBA00036490"/>
    </source>
</evidence>
<proteinExistence type="inferred from homology"/>
<dbReference type="GO" id="GO:0005326">
    <property type="term" value="F:neurotransmitter transmembrane transporter activity"/>
    <property type="evidence" value="ECO:0007669"/>
    <property type="project" value="UniProtKB-ARBA"/>
</dbReference>
<keyword evidence="31" id="KW-1185">Reference proteome</keyword>
<dbReference type="Proteomes" id="UP000472265">
    <property type="component" value="Chromosome 22"/>
</dbReference>
<evidence type="ECO:0000256" key="16">
    <source>
        <dbReference type="ARBA" id="ARBA00035897"/>
    </source>
</evidence>
<reference evidence="30" key="2">
    <citation type="submission" date="2025-08" db="UniProtKB">
        <authorList>
            <consortium name="Ensembl"/>
        </authorList>
    </citation>
    <scope>IDENTIFICATION</scope>
</reference>
<evidence type="ECO:0000256" key="5">
    <source>
        <dbReference type="ARBA" id="ARBA00009203"/>
    </source>
</evidence>
<comment type="similarity">
    <text evidence="5">Belongs to the major facilitator (TC 2.A.1) superfamily. Organic cation transporter (TC 2.A.1.19) family.</text>
</comment>
<comment type="catalytic activity">
    <reaction evidence="25">
        <text>histamine(out) = histamine(in)</text>
        <dbReference type="Rhea" id="RHEA:73879"/>
        <dbReference type="ChEBI" id="CHEBI:58432"/>
    </reaction>
</comment>
<name>A0A671V0M3_SPAAU</name>
<sequence>MATFDDLLEEAGTFGRCQKRIFALLCLLSIPVSAVYVGIVFQGFTPDHWCRDAAVVERRQACSWSLSDSRRLTALVVNNSGVLQQSSCEQYEVDWNNTRLTCDSQELNLTNVPVTACKVRSLKFIEVDFNLVCSDAWLVDMYQSILNVGFLIGSFAFGYLADRFGRRVSIMMSNILNLIAGIVLAVVPNYISILVVRCIFGFGVKGGWMNGYVLLTEMVGAEYRRTVGIVYQMFFSVGNLILPLLAYYITDWRWLQVVITAPYLFFLPYYWFIPESPRWLISQKNTAKALEITEAMAKENKKKLSKNFETVTEDEGDSPSASLLDLFRTPNMRKHTFILMFNWFTSAVVYQGLIMRVGIAGGNVYIDFLISGLVEFPAAFLILITIERIGRRLPFAAANIVAGAACVITAFIPDSMFWFKTVVACIGRLGITMAFEMVVFVNTELYPTFIRNLGVSVCSTLCDIGGIVSPFLLYRLAFIWLELPLIIFGVVAFVAGGLVLLLPETRGVPLPETLDDIEFPNSKLVSIFAMMTCNVSFCTLI</sequence>
<evidence type="ECO:0000256" key="4">
    <source>
        <dbReference type="ARBA" id="ARBA00004649"/>
    </source>
</evidence>
<evidence type="ECO:0000256" key="8">
    <source>
        <dbReference type="ARBA" id="ARBA00022692"/>
    </source>
</evidence>
<dbReference type="GO" id="GO:0015651">
    <property type="term" value="F:quaternary ammonium group transmembrane transporter activity"/>
    <property type="evidence" value="ECO:0007669"/>
    <property type="project" value="UniProtKB-ARBA"/>
</dbReference>
<feature type="transmembrane region" description="Helical" evidence="28">
    <location>
        <begin position="141"/>
        <end position="161"/>
    </location>
</feature>
<evidence type="ECO:0000256" key="24">
    <source>
        <dbReference type="ARBA" id="ARBA00036998"/>
    </source>
</evidence>
<dbReference type="GO" id="GO:0015874">
    <property type="term" value="P:norepinephrine transport"/>
    <property type="evidence" value="ECO:0007669"/>
    <property type="project" value="UniProtKB-ARBA"/>
</dbReference>
<dbReference type="GeneTree" id="ENSGT00940000155089"/>
<feature type="transmembrane region" description="Helical" evidence="28">
    <location>
        <begin position="365"/>
        <end position="386"/>
    </location>
</feature>
<dbReference type="GO" id="GO:0016324">
    <property type="term" value="C:apical plasma membrane"/>
    <property type="evidence" value="ECO:0007669"/>
    <property type="project" value="UniProtKB-SubCell"/>
</dbReference>
<evidence type="ECO:0000313" key="31">
    <source>
        <dbReference type="Proteomes" id="UP000472265"/>
    </source>
</evidence>
<dbReference type="GO" id="GO:0005640">
    <property type="term" value="C:nuclear outer membrane"/>
    <property type="evidence" value="ECO:0007669"/>
    <property type="project" value="UniProtKB-SubCell"/>
</dbReference>
<evidence type="ECO:0000256" key="28">
    <source>
        <dbReference type="SAM" id="Phobius"/>
    </source>
</evidence>
<feature type="transmembrane region" description="Helical" evidence="28">
    <location>
        <begin position="193"/>
        <end position="215"/>
    </location>
</feature>
<dbReference type="GO" id="GO:0051608">
    <property type="term" value="P:histamine transport"/>
    <property type="evidence" value="ECO:0007669"/>
    <property type="project" value="UniProtKB-ARBA"/>
</dbReference>
<reference evidence="30" key="1">
    <citation type="submission" date="2021-04" db="EMBL/GenBank/DDBJ databases">
        <authorList>
            <consortium name="Wellcome Sanger Institute Data Sharing"/>
        </authorList>
    </citation>
    <scope>NUCLEOTIDE SEQUENCE [LARGE SCALE GENOMIC DNA]</scope>
</reference>
<dbReference type="InterPro" id="IPR005828">
    <property type="entry name" value="MFS_sugar_transport-like"/>
</dbReference>
<dbReference type="PROSITE" id="PS50850">
    <property type="entry name" value="MFS"/>
    <property type="match status" value="1"/>
</dbReference>
<keyword evidence="13" id="KW-0325">Glycoprotein</keyword>
<evidence type="ECO:0000256" key="15">
    <source>
        <dbReference type="ARBA" id="ARBA00035884"/>
    </source>
</evidence>
<protein>
    <recommendedName>
        <fullName evidence="26">Solute carrier family 22 member 3</fullName>
    </recommendedName>
    <alternativeName>
        <fullName evidence="27">Organic cation transporter 3</fullName>
    </alternativeName>
</protein>
<feature type="transmembrane region" description="Helical" evidence="28">
    <location>
        <begin position="337"/>
        <end position="359"/>
    </location>
</feature>
<gene>
    <name evidence="30" type="primary">LOC115574428</name>
</gene>
<dbReference type="GO" id="GO:0015872">
    <property type="term" value="P:dopamine transport"/>
    <property type="evidence" value="ECO:0007669"/>
    <property type="project" value="UniProtKB-ARBA"/>
</dbReference>
<comment type="catalytic activity">
    <reaction evidence="15">
        <text>agmatine(out) = agmatine(in)</text>
        <dbReference type="Rhea" id="RHEA:72131"/>
        <dbReference type="ChEBI" id="CHEBI:58145"/>
    </reaction>
</comment>
<dbReference type="GO" id="GO:0006837">
    <property type="term" value="P:serotonin transport"/>
    <property type="evidence" value="ECO:0007669"/>
    <property type="project" value="UniProtKB-ARBA"/>
</dbReference>
<comment type="subcellular location">
    <subcellularLocation>
        <location evidence="2">Apical cell membrane</location>
        <topology evidence="2">Multi-pass membrane protein</topology>
    </subcellularLocation>
    <subcellularLocation>
        <location evidence="3">Basolateral cell membrane</location>
        <topology evidence="3">Multi-pass membrane protein</topology>
    </subcellularLocation>
    <subcellularLocation>
        <location evidence="1">Mitochondrion membrane</location>
    </subcellularLocation>
    <subcellularLocation>
        <location evidence="4">Nucleus outer membrane</location>
    </subcellularLocation>
</comment>
<evidence type="ECO:0000256" key="11">
    <source>
        <dbReference type="ARBA" id="ARBA00023128"/>
    </source>
</evidence>
<dbReference type="GO" id="GO:0016323">
    <property type="term" value="C:basolateral plasma membrane"/>
    <property type="evidence" value="ECO:0007669"/>
    <property type="project" value="UniProtKB-SubCell"/>
</dbReference>
<evidence type="ECO:0000256" key="7">
    <source>
        <dbReference type="ARBA" id="ARBA00022475"/>
    </source>
</evidence>
<dbReference type="PANTHER" id="PTHR24064">
    <property type="entry name" value="SOLUTE CARRIER FAMILY 22 MEMBER"/>
    <property type="match status" value="1"/>
</dbReference>
<evidence type="ECO:0000256" key="25">
    <source>
        <dbReference type="ARBA" id="ARBA00037001"/>
    </source>
</evidence>
<dbReference type="Pfam" id="PF00083">
    <property type="entry name" value="Sugar_tr"/>
    <property type="match status" value="1"/>
</dbReference>
<evidence type="ECO:0000256" key="19">
    <source>
        <dbReference type="ARBA" id="ARBA00036483"/>
    </source>
</evidence>
<reference evidence="30" key="3">
    <citation type="submission" date="2025-09" db="UniProtKB">
        <authorList>
            <consortium name="Ensembl"/>
        </authorList>
    </citation>
    <scope>IDENTIFICATION</scope>
</reference>
<comment type="catalytic activity">
    <reaction evidence="20">
        <text>spermidine(in) = spermidine(out)</text>
        <dbReference type="Rhea" id="RHEA:35039"/>
        <dbReference type="ChEBI" id="CHEBI:57834"/>
    </reaction>
</comment>
<feature type="transmembrane region" description="Helical" evidence="28">
    <location>
        <begin position="418"/>
        <end position="441"/>
    </location>
</feature>
<evidence type="ECO:0000256" key="26">
    <source>
        <dbReference type="ARBA" id="ARBA00072456"/>
    </source>
</evidence>
<keyword evidence="6" id="KW-0813">Transport</keyword>
<dbReference type="Ensembl" id="ENSSAUT00010020849.1">
    <property type="protein sequence ID" value="ENSSAUP00010019708.1"/>
    <property type="gene ID" value="ENSSAUG00010007382.1"/>
</dbReference>
<evidence type="ECO:0000259" key="29">
    <source>
        <dbReference type="PROSITE" id="PS50850"/>
    </source>
</evidence>
<comment type="catalytic activity">
    <reaction evidence="22">
        <text>guanidine(out) = guanidine(in)</text>
        <dbReference type="Rhea" id="RHEA:73883"/>
        <dbReference type="ChEBI" id="CHEBI:30087"/>
    </reaction>
</comment>
<keyword evidence="9 28" id="KW-1133">Transmembrane helix</keyword>
<evidence type="ECO:0000256" key="17">
    <source>
        <dbReference type="ARBA" id="ARBA00035901"/>
    </source>
</evidence>
<feature type="transmembrane region" description="Helical" evidence="28">
    <location>
        <begin position="393"/>
        <end position="412"/>
    </location>
</feature>
<comment type="catalytic activity">
    <reaction evidence="19">
        <text>dopamine(out) = dopamine(in)</text>
        <dbReference type="Rhea" id="RHEA:73863"/>
        <dbReference type="ChEBI" id="CHEBI:59905"/>
    </reaction>
</comment>
<evidence type="ECO:0000256" key="27">
    <source>
        <dbReference type="ARBA" id="ARBA00079877"/>
    </source>
</evidence>
<dbReference type="InterPro" id="IPR020846">
    <property type="entry name" value="MFS_dom"/>
</dbReference>
<feature type="transmembrane region" description="Helical" evidence="28">
    <location>
        <begin position="168"/>
        <end position="187"/>
    </location>
</feature>
<dbReference type="PROSITE" id="PS00216">
    <property type="entry name" value="SUGAR_TRANSPORT_1"/>
    <property type="match status" value="1"/>
</dbReference>
<keyword evidence="12 28" id="KW-0472">Membrane</keyword>
<feature type="domain" description="Major facilitator superfamily (MFS) profile" evidence="29">
    <location>
        <begin position="97"/>
        <end position="507"/>
    </location>
</feature>
<evidence type="ECO:0000313" key="30">
    <source>
        <dbReference type="Ensembl" id="ENSSAUP00010019708.1"/>
    </source>
</evidence>
<evidence type="ECO:0000256" key="3">
    <source>
        <dbReference type="ARBA" id="ARBA00004554"/>
    </source>
</evidence>
<comment type="catalytic activity">
    <reaction evidence="21">
        <text>(R)-salsolinol(in) = (R)-salsolinol(out)</text>
        <dbReference type="Rhea" id="RHEA:74791"/>
        <dbReference type="ChEBI" id="CHEBI:194082"/>
    </reaction>
</comment>
<dbReference type="GO" id="GO:0008504">
    <property type="term" value="F:monoamine transmembrane transporter activity"/>
    <property type="evidence" value="ECO:0007669"/>
    <property type="project" value="UniProtKB-ARBA"/>
</dbReference>
<dbReference type="InterPro" id="IPR005829">
    <property type="entry name" value="Sugar_transporter_CS"/>
</dbReference>
<evidence type="ECO:0000256" key="1">
    <source>
        <dbReference type="ARBA" id="ARBA00004325"/>
    </source>
</evidence>
<evidence type="ECO:0000256" key="13">
    <source>
        <dbReference type="ARBA" id="ARBA00023180"/>
    </source>
</evidence>
<dbReference type="GO" id="GO:0031966">
    <property type="term" value="C:mitochondrial membrane"/>
    <property type="evidence" value="ECO:0007669"/>
    <property type="project" value="UniProtKB-SubCell"/>
</dbReference>
<keyword evidence="10" id="KW-0406">Ion transport</keyword>
<evidence type="ECO:0000256" key="21">
    <source>
        <dbReference type="ARBA" id="ARBA00036661"/>
    </source>
</evidence>
<keyword evidence="8 28" id="KW-0812">Transmembrane</keyword>
<feature type="transmembrane region" description="Helical" evidence="28">
    <location>
        <begin position="479"/>
        <end position="502"/>
    </location>
</feature>
<evidence type="ECO:0000256" key="10">
    <source>
        <dbReference type="ARBA" id="ARBA00023065"/>
    </source>
</evidence>
<evidence type="ECO:0000256" key="6">
    <source>
        <dbReference type="ARBA" id="ARBA00022448"/>
    </source>
</evidence>
<comment type="catalytic activity">
    <reaction evidence="24">
        <text>tyramine(in) = tyramine(out)</text>
        <dbReference type="Rhea" id="RHEA:74783"/>
        <dbReference type="ChEBI" id="CHEBI:327995"/>
    </reaction>
</comment>
<feature type="transmembrane region" description="Helical" evidence="28">
    <location>
        <begin position="254"/>
        <end position="273"/>
    </location>
</feature>
<evidence type="ECO:0000256" key="22">
    <source>
        <dbReference type="ARBA" id="ARBA00036754"/>
    </source>
</evidence>
<comment type="catalytic activity">
    <reaction evidence="18">
        <text>serotonin(out) = serotonin(in)</text>
        <dbReference type="Rhea" id="RHEA:73867"/>
        <dbReference type="ChEBI" id="CHEBI:350546"/>
    </reaction>
</comment>
<organism evidence="30 31">
    <name type="scientific">Sparus aurata</name>
    <name type="common">Gilthead sea bream</name>
    <dbReference type="NCBI Taxonomy" id="8175"/>
    <lineage>
        <taxon>Eukaryota</taxon>
        <taxon>Metazoa</taxon>
        <taxon>Chordata</taxon>
        <taxon>Craniata</taxon>
        <taxon>Vertebrata</taxon>
        <taxon>Euteleostomi</taxon>
        <taxon>Actinopterygii</taxon>
        <taxon>Neopterygii</taxon>
        <taxon>Teleostei</taxon>
        <taxon>Neoteleostei</taxon>
        <taxon>Acanthomorphata</taxon>
        <taxon>Eupercaria</taxon>
        <taxon>Spariformes</taxon>
        <taxon>Sparidae</taxon>
        <taxon>Sparus</taxon>
    </lineage>
</organism>
<feature type="transmembrane region" description="Helical" evidence="28">
    <location>
        <begin position="227"/>
        <end position="248"/>
    </location>
</feature>
<feature type="transmembrane region" description="Helical" evidence="28">
    <location>
        <begin position="21"/>
        <end position="41"/>
    </location>
</feature>
<dbReference type="Gene3D" id="1.20.1250.20">
    <property type="entry name" value="MFS general substrate transporter like domains"/>
    <property type="match status" value="1"/>
</dbReference>
<evidence type="ECO:0000256" key="2">
    <source>
        <dbReference type="ARBA" id="ARBA00004424"/>
    </source>
</evidence>
<evidence type="ECO:0000256" key="18">
    <source>
        <dbReference type="ARBA" id="ARBA00036470"/>
    </source>
</evidence>
<keyword evidence="7" id="KW-1003">Cell membrane</keyword>
<evidence type="ECO:0000256" key="14">
    <source>
        <dbReference type="ARBA" id="ARBA00023242"/>
    </source>
</evidence>
<evidence type="ECO:0000256" key="9">
    <source>
        <dbReference type="ARBA" id="ARBA00022989"/>
    </source>
</evidence>